<evidence type="ECO:0000313" key="2">
    <source>
        <dbReference type="Proteomes" id="UP000002218"/>
    </source>
</evidence>
<reference evidence="2" key="1">
    <citation type="submission" date="2009-09" db="EMBL/GenBank/DDBJ databases">
        <title>The complete genome of Nakamurella multipartita DSM 44233.</title>
        <authorList>
            <consortium name="US DOE Joint Genome Institute (JGI-PGF)"/>
            <person name="Lucas S."/>
            <person name="Copeland A."/>
            <person name="Lapidus A."/>
            <person name="Glavina del Rio T."/>
            <person name="Dalin E."/>
            <person name="Tice H."/>
            <person name="Bruce D."/>
            <person name="Goodwin L."/>
            <person name="Pitluck S."/>
            <person name="Kyrpides N."/>
            <person name="Mavromatis K."/>
            <person name="Ivanova N."/>
            <person name="Ovchinnikova G."/>
            <person name="Sims D."/>
            <person name="Meincke L."/>
            <person name="Brettin T."/>
            <person name="Detter J.C."/>
            <person name="Han C."/>
            <person name="Larimer F."/>
            <person name="Land M."/>
            <person name="Hauser L."/>
            <person name="Markowitz V."/>
            <person name="Cheng J.-F."/>
            <person name="Hugenholtz P."/>
            <person name="Woyke T."/>
            <person name="Wu D."/>
            <person name="Klenk H.-P."/>
            <person name="Eisen J.A."/>
        </authorList>
    </citation>
    <scope>NUCLEOTIDE SEQUENCE [LARGE SCALE GENOMIC DNA]</scope>
    <source>
        <strain evidence="2">ATCC 700099 / DSM 44233 / CIP 104796 / JCM 9543 / NBRC 105858 / Y-104</strain>
    </source>
</reference>
<gene>
    <name evidence="1" type="ordered locus">Namu_2709</name>
</gene>
<protein>
    <submittedName>
        <fullName evidence="1">Uncharacterized protein</fullName>
    </submittedName>
</protein>
<evidence type="ECO:0000313" key="1">
    <source>
        <dbReference type="EMBL" id="ACV79055.1"/>
    </source>
</evidence>
<dbReference type="EMBL" id="CP001737">
    <property type="protein sequence ID" value="ACV79055.1"/>
    <property type="molecule type" value="Genomic_DNA"/>
</dbReference>
<dbReference type="HOGENOM" id="CLU_849467_0_0_11"/>
<proteinExistence type="predicted"/>
<dbReference type="Proteomes" id="UP000002218">
    <property type="component" value="Chromosome"/>
</dbReference>
<keyword evidence="2" id="KW-1185">Reference proteome</keyword>
<dbReference type="InParanoid" id="C8X8K0"/>
<dbReference type="KEGG" id="nml:Namu_2709"/>
<dbReference type="AlphaFoldDB" id="C8X8K0"/>
<accession>C8X8K0</accession>
<organism evidence="1 2">
    <name type="scientific">Nakamurella multipartita (strain ATCC 700099 / DSM 44233 / CIP 104796 / JCM 9543 / NBRC 105858 / Y-104)</name>
    <name type="common">Microsphaera multipartita</name>
    <dbReference type="NCBI Taxonomy" id="479431"/>
    <lineage>
        <taxon>Bacteria</taxon>
        <taxon>Bacillati</taxon>
        <taxon>Actinomycetota</taxon>
        <taxon>Actinomycetes</taxon>
        <taxon>Nakamurellales</taxon>
        <taxon>Nakamurellaceae</taxon>
        <taxon>Nakamurella</taxon>
    </lineage>
</organism>
<reference evidence="1 2" key="2">
    <citation type="journal article" date="2010" name="Stand. Genomic Sci.">
        <title>Complete genome sequence of Nakamurella multipartita type strain (Y-104).</title>
        <authorList>
            <person name="Tice H."/>
            <person name="Mayilraj S."/>
            <person name="Sims D."/>
            <person name="Lapidus A."/>
            <person name="Nolan M."/>
            <person name="Lucas S."/>
            <person name="Glavina Del Rio T."/>
            <person name="Copeland A."/>
            <person name="Cheng J.F."/>
            <person name="Meincke L."/>
            <person name="Bruce D."/>
            <person name="Goodwin L."/>
            <person name="Pitluck S."/>
            <person name="Ivanova N."/>
            <person name="Mavromatis K."/>
            <person name="Ovchinnikova G."/>
            <person name="Pati A."/>
            <person name="Chen A."/>
            <person name="Palaniappan K."/>
            <person name="Land M."/>
            <person name="Hauser L."/>
            <person name="Chang Y.J."/>
            <person name="Jeffries C.D."/>
            <person name="Detter J.C."/>
            <person name="Brettin T."/>
            <person name="Rohde M."/>
            <person name="Goker M."/>
            <person name="Bristow J."/>
            <person name="Eisen J.A."/>
            <person name="Markowitz V."/>
            <person name="Hugenholtz P."/>
            <person name="Kyrpides N.C."/>
            <person name="Klenk H.P."/>
            <person name="Chen F."/>
        </authorList>
    </citation>
    <scope>NUCLEOTIDE SEQUENCE [LARGE SCALE GENOMIC DNA]</scope>
    <source>
        <strain evidence="2">ATCC 700099 / DSM 44233 / CIP 104796 / JCM 9543 / NBRC 105858 / Y-104</strain>
    </source>
</reference>
<name>C8X8K0_NAKMY</name>
<sequence>MASHAFCADIVEPITERIESLRHLRDRTDQELEQALAVYMRELLTWLDTGASLRFFELNAMSYGLAARALELYASIPDYHQSWGRPLADLPFQRAWIEASIPSATQTLVGLNIATVPSSGRKSPTESFRRDFARIMTQSSDDDYPVIYARAKPDLPFYTIVQDSIDDVRQPLLNQASMIFFASDITWRQAIVDAQLWIATILETGSLIDHDHQSPDAIEDVWWLAQSDQLDESVDQIRTISLLPAKWRSSAPWSWPETSEKSSNRGAELRILLQAYAAVTLSPGEIEELVAAGIDSASSPTLTDVVENYDSIRDEVRNWGRKSRILL</sequence>